<protein>
    <recommendedName>
        <fullName evidence="3">Apea-like HEPN domain-containing protein</fullName>
    </recommendedName>
</protein>
<reference evidence="1 2" key="1">
    <citation type="submission" date="2023-08" db="EMBL/GenBank/DDBJ databases">
        <title>Implementing the SeqCode for naming new Mesorhizobium species isolated from Vachellia karroo root nodules.</title>
        <authorList>
            <person name="Van Lill M."/>
        </authorList>
    </citation>
    <scope>NUCLEOTIDE SEQUENCE [LARGE SCALE GENOMIC DNA]</scope>
    <source>
        <strain evidence="1 2">VK4B</strain>
    </source>
</reference>
<sequence>MATLRDLLRELIEELIKTQTPGSFPEKVDGVTVMSGFISTGQGGSLMLSRPMEQLISQIAQILRQNAPTVFLSHTEKEWLQLVRGAFGPPLALIDLTDDLGSNADQVLAAVRQTLSESTVKGSTCEYAFGCTLFASKAVEAFAIGPVRFEARLEWLARKLGEGAVTAIMARRLRRRWAGQKNRKRKHLVDGMRETDIVDAVGSCDYICSVMTGGLASQAGEMKSRTAARLALTAIAIWWEVPSRALDGMNLLVDRTVRIQRSLAFVPGKITLSGGTLLGRPHGPPISPKEWADLLARVGDELKVVGELIEFYLSPTGAVGRPKLMNALAQALLWFHEGCREQVDLMAIVKFAATLDALASGGESSGILKLIQARLGPKPSDPIRANGQTAKQGVEEIYSKGRSRTMHGTNENLGHDWTSTRGFSEVIARYCLISCLGWAATNASDDPKLLLQ</sequence>
<evidence type="ECO:0000313" key="1">
    <source>
        <dbReference type="EMBL" id="MDX8540090.1"/>
    </source>
</evidence>
<name>A0ABU5AS20_9HYPH</name>
<accession>A0ABU5AS20</accession>
<keyword evidence="2" id="KW-1185">Reference proteome</keyword>
<comment type="caution">
    <text evidence="1">The sequence shown here is derived from an EMBL/GenBank/DDBJ whole genome shotgun (WGS) entry which is preliminary data.</text>
</comment>
<gene>
    <name evidence="1" type="ORF">RFM23_20940</name>
</gene>
<dbReference type="RefSeq" id="WP_320321234.1">
    <property type="nucleotide sequence ID" value="NZ_JAVIIP010000011.1"/>
</dbReference>
<proteinExistence type="predicted"/>
<dbReference type="Proteomes" id="UP001276564">
    <property type="component" value="Unassembled WGS sequence"/>
</dbReference>
<evidence type="ECO:0000313" key="2">
    <source>
        <dbReference type="Proteomes" id="UP001276564"/>
    </source>
</evidence>
<dbReference type="EMBL" id="JAVIIP010000011">
    <property type="protein sequence ID" value="MDX8540090.1"/>
    <property type="molecule type" value="Genomic_DNA"/>
</dbReference>
<organism evidence="1 2">
    <name type="scientific">Mesorhizobium abyssinicae</name>
    <dbReference type="NCBI Taxonomy" id="1209958"/>
    <lineage>
        <taxon>Bacteria</taxon>
        <taxon>Pseudomonadati</taxon>
        <taxon>Pseudomonadota</taxon>
        <taxon>Alphaproteobacteria</taxon>
        <taxon>Hyphomicrobiales</taxon>
        <taxon>Phyllobacteriaceae</taxon>
        <taxon>Mesorhizobium</taxon>
    </lineage>
</organism>
<evidence type="ECO:0008006" key="3">
    <source>
        <dbReference type="Google" id="ProtNLM"/>
    </source>
</evidence>